<dbReference type="Proteomes" id="UP000521922">
    <property type="component" value="Unassembled WGS sequence"/>
</dbReference>
<evidence type="ECO:0000256" key="1">
    <source>
        <dbReference type="SAM" id="MobiDB-lite"/>
    </source>
</evidence>
<dbReference type="InterPro" id="IPR029447">
    <property type="entry name" value="DUF4439"/>
</dbReference>
<organism evidence="3 4">
    <name type="scientific">Kineococcus aurantiacus</name>
    <dbReference type="NCBI Taxonomy" id="37633"/>
    <lineage>
        <taxon>Bacteria</taxon>
        <taxon>Bacillati</taxon>
        <taxon>Actinomycetota</taxon>
        <taxon>Actinomycetes</taxon>
        <taxon>Kineosporiales</taxon>
        <taxon>Kineosporiaceae</taxon>
        <taxon>Kineococcus</taxon>
    </lineage>
</organism>
<dbReference type="EMBL" id="JACCBB010000001">
    <property type="protein sequence ID" value="NYD24319.1"/>
    <property type="molecule type" value="Genomic_DNA"/>
</dbReference>
<name>A0A7Y9DPE4_9ACTN</name>
<dbReference type="InterPro" id="IPR009078">
    <property type="entry name" value="Ferritin-like_SF"/>
</dbReference>
<gene>
    <name evidence="3" type="ORF">BJ968_003859</name>
</gene>
<reference evidence="3 4" key="1">
    <citation type="submission" date="2020-07" db="EMBL/GenBank/DDBJ databases">
        <title>Sequencing the genomes of 1000 actinobacteria strains.</title>
        <authorList>
            <person name="Klenk H.-P."/>
        </authorList>
    </citation>
    <scope>NUCLEOTIDE SEQUENCE [LARGE SCALE GENOMIC DNA]</scope>
    <source>
        <strain evidence="3 4">DSM 7487</strain>
    </source>
</reference>
<evidence type="ECO:0000313" key="3">
    <source>
        <dbReference type="EMBL" id="NYD24319.1"/>
    </source>
</evidence>
<dbReference type="Pfam" id="PF14530">
    <property type="entry name" value="DUF4439"/>
    <property type="match status" value="1"/>
</dbReference>
<sequence length="367" mass="35599">MPRPRCAPPTRRALLGTLAVAALAVSGCGVRWVGGPEPTPAPDRGPDDDAREAAVAGTRALLTLLGPAAAGPEPLRTVAGQAVQACRAHLVALGEDDRIPTATGSPTPTDAPSGAPAPDARALVDGLLAAAGTACAAATSTAPAVSGGMARLLTAIAASRAVLADAVAATTGTPAGAIPPTAEPGPTAAPASSPASTSARTPSPDGDDPATAALQAALAGEHAAVHGFALVAGRLTAPRRAEAVADLAARRVARDDLVDLLTARGATPVQAAPGYDAAAPTPEAATALAASVLDRLARLYADVVAVSAPDRALGARAVPACARDARRWGSTARSFPGLPELGADGPPTSTASPTASSTASASATATP</sequence>
<comment type="caution">
    <text evidence="3">The sequence shown here is derived from an EMBL/GenBank/DDBJ whole genome shotgun (WGS) entry which is preliminary data.</text>
</comment>
<evidence type="ECO:0000259" key="2">
    <source>
        <dbReference type="Pfam" id="PF14530"/>
    </source>
</evidence>
<accession>A0A7Y9DPE4</accession>
<dbReference type="Gene3D" id="1.20.1260.10">
    <property type="match status" value="1"/>
</dbReference>
<dbReference type="AlphaFoldDB" id="A0A7Y9DPE4"/>
<feature type="domain" description="DUF4439" evidence="2">
    <location>
        <begin position="213"/>
        <end position="340"/>
    </location>
</feature>
<protein>
    <recommendedName>
        <fullName evidence="2">DUF4439 domain-containing protein</fullName>
    </recommendedName>
</protein>
<evidence type="ECO:0000313" key="4">
    <source>
        <dbReference type="Proteomes" id="UP000521922"/>
    </source>
</evidence>
<keyword evidence="4" id="KW-1185">Reference proteome</keyword>
<dbReference type="InterPro" id="IPR006311">
    <property type="entry name" value="TAT_signal"/>
</dbReference>
<feature type="region of interest" description="Disordered" evidence="1">
    <location>
        <begin position="329"/>
        <end position="367"/>
    </location>
</feature>
<dbReference type="RefSeq" id="WP_179754627.1">
    <property type="nucleotide sequence ID" value="NZ_BAAAGN010000039.1"/>
</dbReference>
<dbReference type="InterPro" id="IPR012347">
    <property type="entry name" value="Ferritin-like"/>
</dbReference>
<dbReference type="SUPFAM" id="SSF47240">
    <property type="entry name" value="Ferritin-like"/>
    <property type="match status" value="1"/>
</dbReference>
<dbReference type="PROSITE" id="PS51318">
    <property type="entry name" value="TAT"/>
    <property type="match status" value="1"/>
</dbReference>
<dbReference type="PROSITE" id="PS51257">
    <property type="entry name" value="PROKAR_LIPOPROTEIN"/>
    <property type="match status" value="1"/>
</dbReference>
<feature type="compositionally biased region" description="Low complexity" evidence="1">
    <location>
        <begin position="346"/>
        <end position="367"/>
    </location>
</feature>
<feature type="region of interest" description="Disordered" evidence="1">
    <location>
        <begin position="97"/>
        <end position="119"/>
    </location>
</feature>
<feature type="region of interest" description="Disordered" evidence="1">
    <location>
        <begin position="174"/>
        <end position="210"/>
    </location>
</feature>
<proteinExistence type="predicted"/>